<reference evidence="2 3" key="1">
    <citation type="journal article" date="2021" name="Sci. Rep.">
        <title>Genome sequencing of the multicellular alga Astrephomene provides insights into convergent evolution of germ-soma differentiation.</title>
        <authorList>
            <person name="Yamashita S."/>
            <person name="Yamamoto K."/>
            <person name="Matsuzaki R."/>
            <person name="Suzuki S."/>
            <person name="Yamaguchi H."/>
            <person name="Hirooka S."/>
            <person name="Minakuchi Y."/>
            <person name="Miyagishima S."/>
            <person name="Kawachi M."/>
            <person name="Toyoda A."/>
            <person name="Nozaki H."/>
        </authorList>
    </citation>
    <scope>NUCLEOTIDE SEQUENCE [LARGE SCALE GENOMIC DNA]</scope>
    <source>
        <strain evidence="2 3">NIES-4017</strain>
    </source>
</reference>
<evidence type="ECO:0000256" key="1">
    <source>
        <dbReference type="SAM" id="MobiDB-lite"/>
    </source>
</evidence>
<protein>
    <submittedName>
        <fullName evidence="2">Uncharacterized protein</fullName>
    </submittedName>
</protein>
<sequence>QGPAMKEDPTGRGAPTPAQAEYGARNPELFGRPGVTAVMPAANISSTLASDMPVLTNPGAAVEAVDNGETVVADRNSSDTKMYVPHVDQLSERLGRAELAPAGTTVVRGSRDKVVEKEYGGGGGARGDAEPAADQYTRKTVDYVEEKVGMATRPLEARDFYATCETPSEPFSTLKQQNNTDGTACDMCQCAPCQCDKMAKGFPYELTPQEQKRSGRPSVHNARKAVTGSNAHAAHDYKLHSKTRSEEHGQVEFRTREYVGNVQQQGVGSVEELSAREREKL</sequence>
<feature type="non-terminal residue" evidence="2">
    <location>
        <position position="1"/>
    </location>
</feature>
<feature type="compositionally biased region" description="Basic and acidic residues" evidence="1">
    <location>
        <begin position="233"/>
        <end position="257"/>
    </location>
</feature>
<evidence type="ECO:0000313" key="3">
    <source>
        <dbReference type="Proteomes" id="UP001054857"/>
    </source>
</evidence>
<feature type="region of interest" description="Disordered" evidence="1">
    <location>
        <begin position="1"/>
        <end position="28"/>
    </location>
</feature>
<gene>
    <name evidence="2" type="ORF">Agub_g14076</name>
</gene>
<comment type="caution">
    <text evidence="2">The sequence shown here is derived from an EMBL/GenBank/DDBJ whole genome shotgun (WGS) entry which is preliminary data.</text>
</comment>
<dbReference type="Proteomes" id="UP001054857">
    <property type="component" value="Unassembled WGS sequence"/>
</dbReference>
<name>A0AAD3HSN2_9CHLO</name>
<proteinExistence type="predicted"/>
<evidence type="ECO:0000313" key="2">
    <source>
        <dbReference type="EMBL" id="GFR51663.1"/>
    </source>
</evidence>
<feature type="non-terminal residue" evidence="2">
    <location>
        <position position="281"/>
    </location>
</feature>
<dbReference type="EMBL" id="BMAR01000053">
    <property type="protein sequence ID" value="GFR51663.1"/>
    <property type="molecule type" value="Genomic_DNA"/>
</dbReference>
<feature type="region of interest" description="Disordered" evidence="1">
    <location>
        <begin position="206"/>
        <end position="281"/>
    </location>
</feature>
<keyword evidence="3" id="KW-1185">Reference proteome</keyword>
<feature type="compositionally biased region" description="Low complexity" evidence="1">
    <location>
        <begin position="259"/>
        <end position="268"/>
    </location>
</feature>
<dbReference type="AlphaFoldDB" id="A0AAD3HSN2"/>
<organism evidence="2 3">
    <name type="scientific">Astrephomene gubernaculifera</name>
    <dbReference type="NCBI Taxonomy" id="47775"/>
    <lineage>
        <taxon>Eukaryota</taxon>
        <taxon>Viridiplantae</taxon>
        <taxon>Chlorophyta</taxon>
        <taxon>core chlorophytes</taxon>
        <taxon>Chlorophyceae</taxon>
        <taxon>CS clade</taxon>
        <taxon>Chlamydomonadales</taxon>
        <taxon>Astrephomenaceae</taxon>
        <taxon>Astrephomene</taxon>
    </lineage>
</organism>
<feature type="compositionally biased region" description="Basic and acidic residues" evidence="1">
    <location>
        <begin position="1"/>
        <end position="10"/>
    </location>
</feature>
<accession>A0AAD3HSN2</accession>